<dbReference type="PROSITE" id="PS51669">
    <property type="entry name" value="4FE4S_MOW_BIS_MGD"/>
    <property type="match status" value="1"/>
</dbReference>
<dbReference type="Pfam" id="PF01568">
    <property type="entry name" value="Molydop_binding"/>
    <property type="match status" value="1"/>
</dbReference>
<keyword evidence="4" id="KW-0411">Iron-sulfur</keyword>
<dbReference type="RefSeq" id="WP_369722476.1">
    <property type="nucleotide sequence ID" value="NZ_CP165734.1"/>
</dbReference>
<keyword evidence="3" id="KW-0408">Iron</keyword>
<dbReference type="EMBL" id="CP165734">
    <property type="protein sequence ID" value="XDV58002.1"/>
    <property type="molecule type" value="Genomic_DNA"/>
</dbReference>
<dbReference type="Gene3D" id="2.40.40.20">
    <property type="match status" value="1"/>
</dbReference>
<comment type="similarity">
    <text evidence="1">Belongs to the prokaryotic molybdopterin-containing oxidoreductase family.</text>
</comment>
<dbReference type="SUPFAM" id="SSF53706">
    <property type="entry name" value="Formate dehydrogenase/DMSO reductase, domains 1-3"/>
    <property type="match status" value="1"/>
</dbReference>
<feature type="domain" description="4Fe-4S Mo/W bis-MGD-type" evidence="5">
    <location>
        <begin position="7"/>
        <end position="65"/>
    </location>
</feature>
<protein>
    <submittedName>
        <fullName evidence="6">Molybdopterin oxidoreductase family protein</fullName>
    </submittedName>
</protein>
<dbReference type="SMART" id="SM00926">
    <property type="entry name" value="Molybdop_Fe4S4"/>
    <property type="match status" value="1"/>
</dbReference>
<dbReference type="CDD" id="cd02766">
    <property type="entry name" value="MopB_3"/>
    <property type="match status" value="1"/>
</dbReference>
<name>A0AB39XMV3_9BRAD</name>
<dbReference type="GO" id="GO:0043546">
    <property type="term" value="F:molybdopterin cofactor binding"/>
    <property type="evidence" value="ECO:0007669"/>
    <property type="project" value="InterPro"/>
</dbReference>
<dbReference type="FunFam" id="2.20.25.90:FF:000012">
    <property type="entry name" value="Anaerobic selenocysteine-containing dehydrogenase"/>
    <property type="match status" value="1"/>
</dbReference>
<dbReference type="PANTHER" id="PTHR43742:SF6">
    <property type="entry name" value="OXIDOREDUCTASE YYAE-RELATED"/>
    <property type="match status" value="1"/>
</dbReference>
<organism evidence="6">
    <name type="scientific">Bradyrhizobium sp. LLZ17</name>
    <dbReference type="NCBI Taxonomy" id="3239388"/>
    <lineage>
        <taxon>Bacteria</taxon>
        <taxon>Pseudomonadati</taxon>
        <taxon>Pseudomonadota</taxon>
        <taxon>Alphaproteobacteria</taxon>
        <taxon>Hyphomicrobiales</taxon>
        <taxon>Nitrobacteraceae</taxon>
        <taxon>Bradyrhizobium</taxon>
    </lineage>
</organism>
<dbReference type="InterPro" id="IPR006963">
    <property type="entry name" value="Mopterin_OxRdtase_4Fe-4S_dom"/>
</dbReference>
<dbReference type="InterPro" id="IPR006656">
    <property type="entry name" value="Mopterin_OxRdtase"/>
</dbReference>
<dbReference type="CDD" id="cd02786">
    <property type="entry name" value="MopB_CT_3"/>
    <property type="match status" value="1"/>
</dbReference>
<dbReference type="InterPro" id="IPR050612">
    <property type="entry name" value="Prok_Mopterin_Oxidored"/>
</dbReference>
<proteinExistence type="inferred from homology"/>
<evidence type="ECO:0000256" key="1">
    <source>
        <dbReference type="ARBA" id="ARBA00010312"/>
    </source>
</evidence>
<dbReference type="Gene3D" id="3.40.228.10">
    <property type="entry name" value="Dimethylsulfoxide Reductase, domain 2"/>
    <property type="match status" value="1"/>
</dbReference>
<evidence type="ECO:0000256" key="2">
    <source>
        <dbReference type="ARBA" id="ARBA00022723"/>
    </source>
</evidence>
<keyword evidence="2" id="KW-0479">Metal-binding</keyword>
<dbReference type="FunFam" id="2.40.40.20:FF:000034">
    <property type="entry name" value="Probable oxidoreductase YoaE"/>
    <property type="match status" value="1"/>
</dbReference>
<dbReference type="Pfam" id="PF04879">
    <property type="entry name" value="Molybdop_Fe4S4"/>
    <property type="match status" value="1"/>
</dbReference>
<evidence type="ECO:0000313" key="6">
    <source>
        <dbReference type="EMBL" id="XDV58002.1"/>
    </source>
</evidence>
<reference evidence="6" key="1">
    <citation type="submission" date="2024-08" db="EMBL/GenBank/DDBJ databases">
        <authorList>
            <person name="Chaddad Z."/>
            <person name="Lamrabet M."/>
            <person name="Bouhnik O."/>
            <person name="Alami S."/>
            <person name="Wipf D."/>
            <person name="Courty P.E."/>
            <person name="Missbah El Idrissi M."/>
        </authorList>
    </citation>
    <scope>NUCLEOTIDE SEQUENCE</scope>
    <source>
        <strain evidence="6">LLZ17</strain>
    </source>
</reference>
<gene>
    <name evidence="6" type="ORF">AB8Z38_37090</name>
</gene>
<dbReference type="PANTHER" id="PTHR43742">
    <property type="entry name" value="TRIMETHYLAMINE-N-OXIDE REDUCTASE"/>
    <property type="match status" value="1"/>
</dbReference>
<dbReference type="AlphaFoldDB" id="A0AB39XMV3"/>
<dbReference type="InterPro" id="IPR037920">
    <property type="entry name" value="YoaE_C"/>
</dbReference>
<dbReference type="Gene3D" id="3.30.2070.10">
    <property type="entry name" value="Formate dehydrogenase/DMSO reductase"/>
    <property type="match status" value="1"/>
</dbReference>
<accession>A0AB39XMV3</accession>
<dbReference type="GO" id="GO:0016491">
    <property type="term" value="F:oxidoreductase activity"/>
    <property type="evidence" value="ECO:0007669"/>
    <property type="project" value="InterPro"/>
</dbReference>
<evidence type="ECO:0000256" key="4">
    <source>
        <dbReference type="ARBA" id="ARBA00023014"/>
    </source>
</evidence>
<dbReference type="GO" id="GO:0046872">
    <property type="term" value="F:metal ion binding"/>
    <property type="evidence" value="ECO:0007669"/>
    <property type="project" value="UniProtKB-KW"/>
</dbReference>
<evidence type="ECO:0000256" key="3">
    <source>
        <dbReference type="ARBA" id="ARBA00023004"/>
    </source>
</evidence>
<dbReference type="SUPFAM" id="SSF50692">
    <property type="entry name" value="ADC-like"/>
    <property type="match status" value="1"/>
</dbReference>
<dbReference type="GO" id="GO:0051536">
    <property type="term" value="F:iron-sulfur cluster binding"/>
    <property type="evidence" value="ECO:0007669"/>
    <property type="project" value="UniProtKB-KW"/>
</dbReference>
<evidence type="ECO:0000259" key="5">
    <source>
        <dbReference type="PROSITE" id="PS51669"/>
    </source>
</evidence>
<dbReference type="Pfam" id="PF00384">
    <property type="entry name" value="Molybdopterin"/>
    <property type="match status" value="1"/>
</dbReference>
<dbReference type="InterPro" id="IPR006657">
    <property type="entry name" value="MoPterin_dinucl-bd_dom"/>
</dbReference>
<dbReference type="Gene3D" id="3.40.50.740">
    <property type="match status" value="1"/>
</dbReference>
<sequence length="696" mass="76724">MNQHANIEIRHSTCPHDCPSACALDIEVVEGRSIGRVRGSKQQTYTAGVVCAKVARYAERIHHPERLIYPMRRTGPKGSGQFARISWDEALDEIGHRFNQAEREFGADSIWPYYYAGTMGLVMRDGLNRLAHVKKYSRFYSTICANVARVGFAIGTGKIAGVDPREMAVSDLVVIWGTNPVNTQVNVMTHAARARKERGAKIAAVDIYDNETMKQADIKILLRPGTDGAFACGVMHVLFRDGYADRAYMDTYTDCPAELEAHLKTRTPEWASAISGVPVSEIEAFARLVGQTKRTFFRLGYGFTRSRNGAAQMHAANCIPAVTGAWQYEGGGAFFNNYALWHFNESIIEGHDAIDKSTRALDQSQIGRILTGDAEALHGKGPVKAMLIQNTNPMTVAPEQALVRQGFAREDLFVAVHEQFMTETAQMADIVLPATMFMEHDDLYYGGGHQHISVGPKLIDPPGECRSNHQVLQALAPRLGAMHRGFEMTPRELIDATLKLSNHGDIASLEADLWRDLQPDFRTAHYLDGFAHADKKFHFKADWANPPFGLMMGEFEKMPSLPDHWAVIEHADQAHPFRLATSPSRSFLNTTFNETPSSQAREGKASVMIHPMDAAALEIAEGDAVTLGNMRGETTLIARLFEGVRRGVLIAESVHPNKDHIGGRGINMLTGAEAVAPIGGAAFHDNKVWIRKAVAA</sequence>
<dbReference type="Gene3D" id="2.20.25.90">
    <property type="entry name" value="ADC-like domains"/>
    <property type="match status" value="1"/>
</dbReference>
<dbReference type="InterPro" id="IPR009010">
    <property type="entry name" value="Asp_de-COase-like_dom_sf"/>
</dbReference>